<sequence>MLDSEMLPVDCFARGPLDNGCFMLLPYQDGFWMCRCSGLPLLAGTGACRSCLAIRCSRQCYLAGRTDAVADAGGAAGAV</sequence>
<dbReference type="Proteomes" id="UP001279734">
    <property type="component" value="Unassembled WGS sequence"/>
</dbReference>
<dbReference type="EMBL" id="BSYO01000008">
    <property type="protein sequence ID" value="GMH08534.1"/>
    <property type="molecule type" value="Genomic_DNA"/>
</dbReference>
<gene>
    <name evidence="1" type="ORF">Nepgr_010374</name>
</gene>
<reference evidence="1" key="1">
    <citation type="submission" date="2023-05" db="EMBL/GenBank/DDBJ databases">
        <title>Nepenthes gracilis genome sequencing.</title>
        <authorList>
            <person name="Fukushima K."/>
        </authorList>
    </citation>
    <scope>NUCLEOTIDE SEQUENCE</scope>
    <source>
        <strain evidence="1">SING2019-196</strain>
    </source>
</reference>
<evidence type="ECO:0000313" key="1">
    <source>
        <dbReference type="EMBL" id="GMH08534.1"/>
    </source>
</evidence>
<keyword evidence="2" id="KW-1185">Reference proteome</keyword>
<name>A0AAD3XL95_NEPGR</name>
<evidence type="ECO:0000313" key="2">
    <source>
        <dbReference type="Proteomes" id="UP001279734"/>
    </source>
</evidence>
<dbReference type="AlphaFoldDB" id="A0AAD3XL95"/>
<protein>
    <submittedName>
        <fullName evidence="1">Uncharacterized protein</fullName>
    </submittedName>
</protein>
<accession>A0AAD3XL95</accession>
<organism evidence="1 2">
    <name type="scientific">Nepenthes gracilis</name>
    <name type="common">Slender pitcher plant</name>
    <dbReference type="NCBI Taxonomy" id="150966"/>
    <lineage>
        <taxon>Eukaryota</taxon>
        <taxon>Viridiplantae</taxon>
        <taxon>Streptophyta</taxon>
        <taxon>Embryophyta</taxon>
        <taxon>Tracheophyta</taxon>
        <taxon>Spermatophyta</taxon>
        <taxon>Magnoliopsida</taxon>
        <taxon>eudicotyledons</taxon>
        <taxon>Gunneridae</taxon>
        <taxon>Pentapetalae</taxon>
        <taxon>Caryophyllales</taxon>
        <taxon>Nepenthaceae</taxon>
        <taxon>Nepenthes</taxon>
    </lineage>
</organism>
<comment type="caution">
    <text evidence="1">The sequence shown here is derived from an EMBL/GenBank/DDBJ whole genome shotgun (WGS) entry which is preliminary data.</text>
</comment>
<proteinExistence type="predicted"/>